<accession>A0A2K2DNX8</accession>
<proteinExistence type="predicted"/>
<gene>
    <name evidence="1" type="ORF">BRADI_1g42561v3</name>
</gene>
<protein>
    <submittedName>
        <fullName evidence="1 2">Uncharacterized protein</fullName>
    </submittedName>
</protein>
<dbReference type="Gramene" id="PNT75988">
    <property type="protein sequence ID" value="PNT75988"/>
    <property type="gene ID" value="BRADI_1g42561v3"/>
</dbReference>
<reference evidence="1" key="2">
    <citation type="submission" date="2017-06" db="EMBL/GenBank/DDBJ databases">
        <title>WGS assembly of Brachypodium distachyon.</title>
        <authorList>
            <consortium name="The International Brachypodium Initiative"/>
            <person name="Lucas S."/>
            <person name="Harmon-Smith M."/>
            <person name="Lail K."/>
            <person name="Tice H."/>
            <person name="Grimwood J."/>
            <person name="Bruce D."/>
            <person name="Barry K."/>
            <person name="Shu S."/>
            <person name="Lindquist E."/>
            <person name="Wang M."/>
            <person name="Pitluck S."/>
            <person name="Vogel J.P."/>
            <person name="Garvin D.F."/>
            <person name="Mockler T.C."/>
            <person name="Schmutz J."/>
            <person name="Rokhsar D."/>
            <person name="Bevan M.W."/>
        </authorList>
    </citation>
    <scope>NUCLEOTIDE SEQUENCE</scope>
    <source>
        <strain evidence="1">Bd21</strain>
    </source>
</reference>
<dbReference type="InParanoid" id="A0A2K2DNX8"/>
<evidence type="ECO:0000313" key="1">
    <source>
        <dbReference type="EMBL" id="PNT75988.1"/>
    </source>
</evidence>
<dbReference type="EnsemblPlants" id="PNT75988">
    <property type="protein sequence ID" value="PNT75988"/>
    <property type="gene ID" value="BRADI_1g42561v3"/>
</dbReference>
<evidence type="ECO:0000313" key="2">
    <source>
        <dbReference type="EnsemblPlants" id="PNT75988"/>
    </source>
</evidence>
<keyword evidence="3" id="KW-1185">Reference proteome</keyword>
<name>A0A2K2DNX8_BRADI</name>
<dbReference type="Proteomes" id="UP000008810">
    <property type="component" value="Chromosome 1"/>
</dbReference>
<evidence type="ECO:0000313" key="3">
    <source>
        <dbReference type="Proteomes" id="UP000008810"/>
    </source>
</evidence>
<sequence>MPHIPPEARRSSYITEGLNPMKAEEICSSDHTRCLCILYEVGQLR</sequence>
<dbReference type="AlphaFoldDB" id="A0A2K2DNX8"/>
<reference evidence="2" key="3">
    <citation type="submission" date="2018-08" db="UniProtKB">
        <authorList>
            <consortium name="EnsemblPlants"/>
        </authorList>
    </citation>
    <scope>IDENTIFICATION</scope>
    <source>
        <strain evidence="2">cv. Bd21</strain>
    </source>
</reference>
<reference evidence="1 2" key="1">
    <citation type="journal article" date="2010" name="Nature">
        <title>Genome sequencing and analysis of the model grass Brachypodium distachyon.</title>
        <authorList>
            <consortium name="International Brachypodium Initiative"/>
        </authorList>
    </citation>
    <scope>NUCLEOTIDE SEQUENCE [LARGE SCALE GENOMIC DNA]</scope>
    <source>
        <strain evidence="1 2">Bd21</strain>
    </source>
</reference>
<organism evidence="1">
    <name type="scientific">Brachypodium distachyon</name>
    <name type="common">Purple false brome</name>
    <name type="synonym">Trachynia distachya</name>
    <dbReference type="NCBI Taxonomy" id="15368"/>
    <lineage>
        <taxon>Eukaryota</taxon>
        <taxon>Viridiplantae</taxon>
        <taxon>Streptophyta</taxon>
        <taxon>Embryophyta</taxon>
        <taxon>Tracheophyta</taxon>
        <taxon>Spermatophyta</taxon>
        <taxon>Magnoliopsida</taxon>
        <taxon>Liliopsida</taxon>
        <taxon>Poales</taxon>
        <taxon>Poaceae</taxon>
        <taxon>BOP clade</taxon>
        <taxon>Pooideae</taxon>
        <taxon>Stipodae</taxon>
        <taxon>Brachypodieae</taxon>
        <taxon>Brachypodium</taxon>
    </lineage>
</organism>
<dbReference type="EMBL" id="CM000880">
    <property type="protein sequence ID" value="PNT75988.1"/>
    <property type="molecule type" value="Genomic_DNA"/>
</dbReference>